<dbReference type="AlphaFoldDB" id="A0A6I6DDF9"/>
<feature type="domain" description="SGNH hydrolase-type esterase" evidence="1">
    <location>
        <begin position="11"/>
        <end position="173"/>
    </location>
</feature>
<evidence type="ECO:0000313" key="2">
    <source>
        <dbReference type="EMBL" id="QGT99316.1"/>
    </source>
</evidence>
<name>A0A6I6DDF9_9FIRM</name>
<dbReference type="InterPro" id="IPR013830">
    <property type="entry name" value="SGNH_hydro"/>
</dbReference>
<dbReference type="EMBL" id="CP046457">
    <property type="protein sequence ID" value="QGT99316.1"/>
    <property type="molecule type" value="Genomic_DNA"/>
</dbReference>
<evidence type="ECO:0000259" key="1">
    <source>
        <dbReference type="Pfam" id="PF13472"/>
    </source>
</evidence>
<dbReference type="GO" id="GO:0004622">
    <property type="term" value="F:phosphatidylcholine lysophospholipase activity"/>
    <property type="evidence" value="ECO:0007669"/>
    <property type="project" value="TreeGrafter"/>
</dbReference>
<reference evidence="3" key="1">
    <citation type="journal article" date="2019" name="Microbiology">
        <title>Complete Genome Sequence of an Uncultured Bacterium of the Candidate Phylum Bipolaricaulota.</title>
        <authorList>
            <person name="Kadnikov V.V."/>
            <person name="Mardanov A.V."/>
            <person name="Beletsky A.V."/>
            <person name="Frank Y.A."/>
            <person name="Karnachuk O.V."/>
            <person name="Ravin N.V."/>
        </authorList>
    </citation>
    <scope>NUCLEOTIDE SEQUENCE [LARGE SCALE GENOMIC DNA]</scope>
</reference>
<dbReference type="PANTHER" id="PTHR30383:SF5">
    <property type="entry name" value="SGNH HYDROLASE-TYPE ESTERASE DOMAIN-CONTAINING PROTEIN"/>
    <property type="match status" value="1"/>
</dbReference>
<organism evidence="2 3">
    <name type="scientific">Candidatus Syntrophocurvum alkaliphilum</name>
    <dbReference type="NCBI Taxonomy" id="2293317"/>
    <lineage>
        <taxon>Bacteria</taxon>
        <taxon>Bacillati</taxon>
        <taxon>Bacillota</taxon>
        <taxon>Clostridia</taxon>
        <taxon>Eubacteriales</taxon>
        <taxon>Syntrophomonadaceae</taxon>
        <taxon>Candidatus Syntrophocurvum</taxon>
    </lineage>
</organism>
<dbReference type="Gene3D" id="3.40.50.1110">
    <property type="entry name" value="SGNH hydrolase"/>
    <property type="match status" value="1"/>
</dbReference>
<dbReference type="OrthoDB" id="9777593at2"/>
<accession>A0A6I6DDF9</accession>
<evidence type="ECO:0000313" key="3">
    <source>
        <dbReference type="Proteomes" id="UP000426444"/>
    </source>
</evidence>
<keyword evidence="3" id="KW-1185">Reference proteome</keyword>
<dbReference type="InterPro" id="IPR051532">
    <property type="entry name" value="Ester_Hydrolysis_Enzymes"/>
</dbReference>
<protein>
    <recommendedName>
        <fullName evidence="1">SGNH hydrolase-type esterase domain-containing protein</fullName>
    </recommendedName>
</protein>
<dbReference type="PANTHER" id="PTHR30383">
    <property type="entry name" value="THIOESTERASE 1/PROTEASE 1/LYSOPHOSPHOLIPASE L1"/>
    <property type="match status" value="1"/>
</dbReference>
<dbReference type="Pfam" id="PF13472">
    <property type="entry name" value="Lipase_GDSL_2"/>
    <property type="match status" value="1"/>
</dbReference>
<proteinExistence type="predicted"/>
<sequence length="183" mass="21075">MSNKENKVIVCLGDSITHGYPYGPQESWVKMLAETTGYEFINQGINGNTTENMLNRFNRSVLRYKPTHLLISGGINDVLMRDTFAQTTNNIIKMHKKAKEHNIKVIFGLPTPVAYPEFEAMLKKLRTWMIEYAIKNNIKVIDFSRAFYDESNNLRRELLLPDGGHPTREGYKAIFSVIDLEIF</sequence>
<dbReference type="Proteomes" id="UP000426444">
    <property type="component" value="Chromosome"/>
</dbReference>
<dbReference type="CDD" id="cd04501">
    <property type="entry name" value="SGNH_hydrolase_like_4"/>
    <property type="match status" value="1"/>
</dbReference>
<dbReference type="KEGG" id="salq:SYNTR_0723"/>
<dbReference type="InterPro" id="IPR036514">
    <property type="entry name" value="SGNH_hydro_sf"/>
</dbReference>
<dbReference type="RefSeq" id="WP_156203227.1">
    <property type="nucleotide sequence ID" value="NZ_CP046457.1"/>
</dbReference>
<dbReference type="SUPFAM" id="SSF52266">
    <property type="entry name" value="SGNH hydrolase"/>
    <property type="match status" value="1"/>
</dbReference>
<gene>
    <name evidence="2" type="ORF">SYNTR_0723</name>
</gene>